<evidence type="ECO:0000313" key="3">
    <source>
        <dbReference type="EMBL" id="KAH7296292.1"/>
    </source>
</evidence>
<feature type="compositionally biased region" description="Basic and acidic residues" evidence="2">
    <location>
        <begin position="1"/>
        <end position="82"/>
    </location>
</feature>
<dbReference type="AlphaFoldDB" id="A0A8T2RIH0"/>
<keyword evidence="4" id="KW-1185">Reference proteome</keyword>
<comment type="similarity">
    <text evidence="1">Belongs to the LEA type 1 family.</text>
</comment>
<feature type="region of interest" description="Disordered" evidence="2">
    <location>
        <begin position="1"/>
        <end position="84"/>
    </location>
</feature>
<proteinExistence type="inferred from homology"/>
<sequence>MMAHNDAEREAAHERKEAKEAEAKALKHERKAEHAHEAASFEKMMAHSDAEREAAHERKEVKEAEAKALKHERKAENAHEAASHSMDYDLEGVLIVM</sequence>
<evidence type="ECO:0000256" key="1">
    <source>
        <dbReference type="ARBA" id="ARBA00010975"/>
    </source>
</evidence>
<dbReference type="Proteomes" id="UP000825935">
    <property type="component" value="Chromosome 26"/>
</dbReference>
<dbReference type="InterPro" id="IPR005513">
    <property type="entry name" value="LEA_1"/>
</dbReference>
<protein>
    <submittedName>
        <fullName evidence="3">Uncharacterized protein</fullName>
    </submittedName>
</protein>
<reference evidence="3" key="1">
    <citation type="submission" date="2021-08" db="EMBL/GenBank/DDBJ databases">
        <title>WGS assembly of Ceratopteris richardii.</title>
        <authorList>
            <person name="Marchant D.B."/>
            <person name="Chen G."/>
            <person name="Jenkins J."/>
            <person name="Shu S."/>
            <person name="Leebens-Mack J."/>
            <person name="Grimwood J."/>
            <person name="Schmutz J."/>
            <person name="Soltis P."/>
            <person name="Soltis D."/>
            <person name="Chen Z.-H."/>
        </authorList>
    </citation>
    <scope>NUCLEOTIDE SEQUENCE</scope>
    <source>
        <strain evidence="3">Whitten #5841</strain>
        <tissue evidence="3">Leaf</tissue>
    </source>
</reference>
<comment type="caution">
    <text evidence="3">The sequence shown here is derived from an EMBL/GenBank/DDBJ whole genome shotgun (WGS) entry which is preliminary data.</text>
</comment>
<accession>A0A8T2RIH0</accession>
<organism evidence="3 4">
    <name type="scientific">Ceratopteris richardii</name>
    <name type="common">Triangle waterfern</name>
    <dbReference type="NCBI Taxonomy" id="49495"/>
    <lineage>
        <taxon>Eukaryota</taxon>
        <taxon>Viridiplantae</taxon>
        <taxon>Streptophyta</taxon>
        <taxon>Embryophyta</taxon>
        <taxon>Tracheophyta</taxon>
        <taxon>Polypodiopsida</taxon>
        <taxon>Polypodiidae</taxon>
        <taxon>Polypodiales</taxon>
        <taxon>Pteridineae</taxon>
        <taxon>Pteridaceae</taxon>
        <taxon>Parkerioideae</taxon>
        <taxon>Ceratopteris</taxon>
    </lineage>
</organism>
<gene>
    <name evidence="3" type="ORF">KP509_26G018100</name>
</gene>
<evidence type="ECO:0000256" key="2">
    <source>
        <dbReference type="SAM" id="MobiDB-lite"/>
    </source>
</evidence>
<dbReference type="EMBL" id="CM035431">
    <property type="protein sequence ID" value="KAH7296292.1"/>
    <property type="molecule type" value="Genomic_DNA"/>
</dbReference>
<dbReference type="Pfam" id="PF03760">
    <property type="entry name" value="LEA_1"/>
    <property type="match status" value="1"/>
</dbReference>
<name>A0A8T2RIH0_CERRI</name>
<evidence type="ECO:0000313" key="4">
    <source>
        <dbReference type="Proteomes" id="UP000825935"/>
    </source>
</evidence>